<name>A0A1I3U6Z3_9GAMM</name>
<organism evidence="2 3">
    <name type="scientific">Methylophaga sulfidovorans</name>
    <dbReference type="NCBI Taxonomy" id="45496"/>
    <lineage>
        <taxon>Bacteria</taxon>
        <taxon>Pseudomonadati</taxon>
        <taxon>Pseudomonadota</taxon>
        <taxon>Gammaproteobacteria</taxon>
        <taxon>Thiotrichales</taxon>
        <taxon>Piscirickettsiaceae</taxon>
        <taxon>Methylophaga</taxon>
    </lineage>
</organism>
<dbReference type="Pfam" id="PF20134">
    <property type="entry name" value="DUF6524"/>
    <property type="match status" value="1"/>
</dbReference>
<dbReference type="InterPro" id="IPR045387">
    <property type="entry name" value="DUF6524"/>
</dbReference>
<protein>
    <submittedName>
        <fullName evidence="2">Uncharacterized protein</fullName>
    </submittedName>
</protein>
<keyword evidence="3" id="KW-1185">Reference proteome</keyword>
<feature type="transmembrane region" description="Helical" evidence="1">
    <location>
        <begin position="10"/>
        <end position="28"/>
    </location>
</feature>
<gene>
    <name evidence="2" type="ORF">SAMN04488079_101202</name>
</gene>
<reference evidence="3" key="1">
    <citation type="submission" date="2016-10" db="EMBL/GenBank/DDBJ databases">
        <authorList>
            <person name="Varghese N."/>
            <person name="Submissions S."/>
        </authorList>
    </citation>
    <scope>NUCLEOTIDE SEQUENCE [LARGE SCALE GENOMIC DNA]</scope>
    <source>
        <strain evidence="3">DSM 11578</strain>
    </source>
</reference>
<evidence type="ECO:0000313" key="3">
    <source>
        <dbReference type="Proteomes" id="UP000198924"/>
    </source>
</evidence>
<keyword evidence="1" id="KW-0812">Transmembrane</keyword>
<evidence type="ECO:0000256" key="1">
    <source>
        <dbReference type="SAM" id="Phobius"/>
    </source>
</evidence>
<sequence length="143" mass="16250">MAQRFNSQSFLLRFLFALLLVFVSYNPSGYSYYHWAQEAFFGQGTFKTPPFAMTTVLLLIGWTIYLRATFRSLGGFGLLLALAFFAIIIWWLVDLGLLGINDFSILSYIALFLISAVLAVGMSWSHIRRRISGQIDTDDVDEN</sequence>
<dbReference type="RefSeq" id="WP_091711324.1">
    <property type="nucleotide sequence ID" value="NZ_FOSH01000001.1"/>
</dbReference>
<accession>A0A1I3U6Z3</accession>
<feature type="transmembrane region" description="Helical" evidence="1">
    <location>
        <begin position="105"/>
        <end position="124"/>
    </location>
</feature>
<keyword evidence="1" id="KW-1133">Transmembrane helix</keyword>
<dbReference type="AlphaFoldDB" id="A0A1I3U6Z3"/>
<feature type="transmembrane region" description="Helical" evidence="1">
    <location>
        <begin position="73"/>
        <end position="93"/>
    </location>
</feature>
<keyword evidence="1" id="KW-0472">Membrane</keyword>
<evidence type="ECO:0000313" key="2">
    <source>
        <dbReference type="EMBL" id="SFJ78493.1"/>
    </source>
</evidence>
<dbReference type="Proteomes" id="UP000198924">
    <property type="component" value="Unassembled WGS sequence"/>
</dbReference>
<dbReference type="EMBL" id="FOSH01000001">
    <property type="protein sequence ID" value="SFJ78493.1"/>
    <property type="molecule type" value="Genomic_DNA"/>
</dbReference>
<feature type="transmembrane region" description="Helical" evidence="1">
    <location>
        <begin position="48"/>
        <end position="66"/>
    </location>
</feature>
<dbReference type="STRING" id="45496.SAMN04488079_101202"/>
<dbReference type="OrthoDB" id="7272344at2"/>
<proteinExistence type="predicted"/>